<dbReference type="Pfam" id="PF00535">
    <property type="entry name" value="Glycos_transf_2"/>
    <property type="match status" value="1"/>
</dbReference>
<dbReference type="Gene3D" id="3.90.550.10">
    <property type="entry name" value="Spore Coat Polysaccharide Biosynthesis Protein SpsA, Chain A"/>
    <property type="match status" value="1"/>
</dbReference>
<dbReference type="EMBL" id="CP133594">
    <property type="protein sequence ID" value="WMW22219.1"/>
    <property type="molecule type" value="Genomic_DNA"/>
</dbReference>
<gene>
    <name evidence="4" type="ORF">RE476_12745</name>
</gene>
<dbReference type="PANTHER" id="PTHR43630">
    <property type="entry name" value="POLY-BETA-1,6-N-ACETYL-D-GLUCOSAMINE SYNTHASE"/>
    <property type="match status" value="1"/>
</dbReference>
<feature type="domain" description="Glycosyltransferase 2-like" evidence="3">
    <location>
        <begin position="5"/>
        <end position="143"/>
    </location>
</feature>
<dbReference type="AlphaFoldDB" id="A0AA51YJJ4"/>
<dbReference type="SUPFAM" id="SSF53448">
    <property type="entry name" value="Nucleotide-diphospho-sugar transferases"/>
    <property type="match status" value="1"/>
</dbReference>
<keyword evidence="5" id="KW-1185">Reference proteome</keyword>
<dbReference type="InterPro" id="IPR001173">
    <property type="entry name" value="Glyco_trans_2-like"/>
</dbReference>
<accession>A0AA51YJJ4</accession>
<dbReference type="GO" id="GO:0016757">
    <property type="term" value="F:glycosyltransferase activity"/>
    <property type="evidence" value="ECO:0007669"/>
    <property type="project" value="UniProtKB-KW"/>
</dbReference>
<dbReference type="RefSeq" id="WP_309308014.1">
    <property type="nucleotide sequence ID" value="NZ_CP133594.1"/>
</dbReference>
<keyword evidence="2 4" id="KW-0808">Transferase</keyword>
<dbReference type="GeneID" id="84231024"/>
<reference evidence="4" key="1">
    <citation type="submission" date="2023-08" db="EMBL/GenBank/DDBJ databases">
        <title>Methanolobus mangrovi sp. nov. and Methanolobus sediminis sp. nov, two novel methylotrophic methanogens isolated from mangrove sediments in China.</title>
        <authorList>
            <person name="Zhou J."/>
        </authorList>
    </citation>
    <scope>NUCLEOTIDE SEQUENCE</scope>
    <source>
        <strain evidence="4">FTZ2</strain>
    </source>
</reference>
<organism evidence="4 5">
    <name type="scientific">Methanolobus mangrovi</name>
    <dbReference type="NCBI Taxonomy" id="3072977"/>
    <lineage>
        <taxon>Archaea</taxon>
        <taxon>Methanobacteriati</taxon>
        <taxon>Methanobacteriota</taxon>
        <taxon>Stenosarchaea group</taxon>
        <taxon>Methanomicrobia</taxon>
        <taxon>Methanosarcinales</taxon>
        <taxon>Methanosarcinaceae</taxon>
        <taxon>Methanolobus</taxon>
    </lineage>
</organism>
<proteinExistence type="predicted"/>
<evidence type="ECO:0000313" key="5">
    <source>
        <dbReference type="Proteomes" id="UP001183006"/>
    </source>
</evidence>
<keyword evidence="1 4" id="KW-0328">Glycosyltransferase</keyword>
<dbReference type="EC" id="2.4.-.-" evidence="4"/>
<dbReference type="KEGG" id="mmav:RE476_12745"/>
<sequence length="290" mass="33175">MYILVTPAKNEEEHLPQLIESVLSQTIQPILWVIVDDNSQDKTSILINAACKKHQWIKYTKLIDSSEYDWLGYGRVVKHGFTHAQKIAESENINYDFLGILDADIVLSNTYFEYLIEGLNEDPTVGITSGTLYIKTKKGTVPEDNSDCPRGGARLYRRFCFEDIGGFSELPSPDTVSDIKAMNRGWNLTRTKKAGALHNRKSSSTRGLWNGYKKMGEGRYYLNFHPFAAFLSGLYIAKNPPFYQGFAYIYGYFKSYVTKNGQTNDDEIMIYFAKGWNKIKMKAKKDITRK</sequence>
<dbReference type="CDD" id="cd00761">
    <property type="entry name" value="Glyco_tranf_GTA_type"/>
    <property type="match status" value="1"/>
</dbReference>
<evidence type="ECO:0000256" key="1">
    <source>
        <dbReference type="ARBA" id="ARBA00022676"/>
    </source>
</evidence>
<name>A0AA51YJJ4_9EURY</name>
<protein>
    <submittedName>
        <fullName evidence="4">Glycosyltransferase family A protein</fullName>
        <ecNumber evidence="4">2.4.-.-</ecNumber>
    </submittedName>
</protein>
<evidence type="ECO:0000259" key="3">
    <source>
        <dbReference type="Pfam" id="PF00535"/>
    </source>
</evidence>
<dbReference type="InterPro" id="IPR029044">
    <property type="entry name" value="Nucleotide-diphossugar_trans"/>
</dbReference>
<evidence type="ECO:0000256" key="2">
    <source>
        <dbReference type="ARBA" id="ARBA00022679"/>
    </source>
</evidence>
<dbReference type="Proteomes" id="UP001183006">
    <property type="component" value="Chromosome"/>
</dbReference>
<evidence type="ECO:0000313" key="4">
    <source>
        <dbReference type="EMBL" id="WMW22219.1"/>
    </source>
</evidence>
<dbReference type="PANTHER" id="PTHR43630:SF1">
    <property type="entry name" value="POLY-BETA-1,6-N-ACETYL-D-GLUCOSAMINE SYNTHASE"/>
    <property type="match status" value="1"/>
</dbReference>